<dbReference type="AlphaFoldDB" id="A0A9N8YPS5"/>
<evidence type="ECO:0000313" key="2">
    <source>
        <dbReference type="Proteomes" id="UP000789375"/>
    </source>
</evidence>
<proteinExistence type="predicted"/>
<evidence type="ECO:0000313" key="1">
    <source>
        <dbReference type="EMBL" id="CAG8448268.1"/>
    </source>
</evidence>
<keyword evidence="2" id="KW-1185">Reference proteome</keyword>
<organism evidence="1 2">
    <name type="scientific">Funneliformis mosseae</name>
    <name type="common">Endomycorrhizal fungus</name>
    <name type="synonym">Glomus mosseae</name>
    <dbReference type="NCBI Taxonomy" id="27381"/>
    <lineage>
        <taxon>Eukaryota</taxon>
        <taxon>Fungi</taxon>
        <taxon>Fungi incertae sedis</taxon>
        <taxon>Mucoromycota</taxon>
        <taxon>Glomeromycotina</taxon>
        <taxon>Glomeromycetes</taxon>
        <taxon>Glomerales</taxon>
        <taxon>Glomeraceae</taxon>
        <taxon>Funneliformis</taxon>
    </lineage>
</organism>
<protein>
    <submittedName>
        <fullName evidence="1">1219_t:CDS:1</fullName>
    </submittedName>
</protein>
<dbReference type="EMBL" id="CAJVPP010000152">
    <property type="protein sequence ID" value="CAG8448268.1"/>
    <property type="molecule type" value="Genomic_DNA"/>
</dbReference>
<reference evidence="1" key="1">
    <citation type="submission" date="2021-06" db="EMBL/GenBank/DDBJ databases">
        <authorList>
            <person name="Kallberg Y."/>
            <person name="Tangrot J."/>
            <person name="Rosling A."/>
        </authorList>
    </citation>
    <scope>NUCLEOTIDE SEQUENCE</scope>
    <source>
        <strain evidence="1">87-6 pot B 2015</strain>
    </source>
</reference>
<sequence length="101" mass="11921">MSSKKDHIAEFGLLMHSISYIKVTYMRKRKLVEMNDEVDKQLPYDIYETERKFTIVIDTRVLKTNVSFQSPPGRIVRSISMEFSLVIQFLEKLESKIPVQH</sequence>
<comment type="caution">
    <text evidence="1">The sequence shown here is derived from an EMBL/GenBank/DDBJ whole genome shotgun (WGS) entry which is preliminary data.</text>
</comment>
<accession>A0A9N8YPS5</accession>
<dbReference type="Proteomes" id="UP000789375">
    <property type="component" value="Unassembled WGS sequence"/>
</dbReference>
<gene>
    <name evidence="1" type="ORF">FMOSSE_LOCUS1330</name>
</gene>
<name>A0A9N8YPS5_FUNMO</name>